<dbReference type="VEuPathDB" id="FungiDB:FOXG_20930"/>
<dbReference type="Proteomes" id="UP000009097">
    <property type="component" value="Unassembled WGS sequence"/>
</dbReference>
<dbReference type="Gene3D" id="2.40.50.40">
    <property type="match status" value="1"/>
</dbReference>
<organism evidence="3 4">
    <name type="scientific">Fusarium oxysporum f. sp. lycopersici (strain 4287 / CBS 123668 / FGSC 9935 / NRRL 34936)</name>
    <name type="common">Fusarium vascular wilt of tomato</name>
    <dbReference type="NCBI Taxonomy" id="426428"/>
    <lineage>
        <taxon>Eukaryota</taxon>
        <taxon>Fungi</taxon>
        <taxon>Dikarya</taxon>
        <taxon>Ascomycota</taxon>
        <taxon>Pezizomycotina</taxon>
        <taxon>Sordariomycetes</taxon>
        <taxon>Hypocreomycetidae</taxon>
        <taxon>Hypocreales</taxon>
        <taxon>Nectriaceae</taxon>
        <taxon>Fusarium</taxon>
        <taxon>Fusarium oxysporum species complex</taxon>
    </lineage>
</organism>
<reference evidence="3" key="2">
    <citation type="journal article" date="2010" name="Nature">
        <title>Comparative genomics reveals mobile pathogenicity chromosomes in Fusarium.</title>
        <authorList>
            <person name="Ma L.J."/>
            <person name="van der Does H.C."/>
            <person name="Borkovich K.A."/>
            <person name="Coleman J.J."/>
            <person name="Daboussi M.J."/>
            <person name="Di Pietro A."/>
            <person name="Dufresne M."/>
            <person name="Freitag M."/>
            <person name="Grabherr M."/>
            <person name="Henrissat B."/>
            <person name="Houterman P.M."/>
            <person name="Kang S."/>
            <person name="Shim W.B."/>
            <person name="Woloshuk C."/>
            <person name="Xie X."/>
            <person name="Xu J.R."/>
            <person name="Antoniw J."/>
            <person name="Baker S.E."/>
            <person name="Bluhm B.H."/>
            <person name="Breakspear A."/>
            <person name="Brown D.W."/>
            <person name="Butchko R.A."/>
            <person name="Chapman S."/>
            <person name="Coulson R."/>
            <person name="Coutinho P.M."/>
            <person name="Danchin E.G."/>
            <person name="Diener A."/>
            <person name="Gale L.R."/>
            <person name="Gardiner D.M."/>
            <person name="Goff S."/>
            <person name="Hammond-Kosack K.E."/>
            <person name="Hilburn K."/>
            <person name="Hua-Van A."/>
            <person name="Jonkers W."/>
            <person name="Kazan K."/>
            <person name="Kodira C.D."/>
            <person name="Koehrsen M."/>
            <person name="Kumar L."/>
            <person name="Lee Y.H."/>
            <person name="Li L."/>
            <person name="Manners J.M."/>
            <person name="Miranda-Saavedra D."/>
            <person name="Mukherjee M."/>
            <person name="Park G."/>
            <person name="Park J."/>
            <person name="Park S.Y."/>
            <person name="Proctor R.H."/>
            <person name="Regev A."/>
            <person name="Ruiz-Roldan M.C."/>
            <person name="Sain D."/>
            <person name="Sakthikumar S."/>
            <person name="Sykes S."/>
            <person name="Schwartz D.C."/>
            <person name="Turgeon B.G."/>
            <person name="Wapinski I."/>
            <person name="Yoder O."/>
            <person name="Young S."/>
            <person name="Zeng Q."/>
            <person name="Zhou S."/>
            <person name="Galagan J."/>
            <person name="Cuomo C.A."/>
            <person name="Kistler H.C."/>
            <person name="Rep M."/>
        </authorList>
    </citation>
    <scope>NUCLEOTIDE SEQUENCE [LARGE SCALE GENOMIC DNA]</scope>
    <source>
        <strain evidence="3">4287</strain>
    </source>
</reference>
<accession>A0A0J9VS45</accession>
<dbReference type="KEGG" id="fox:FOXG_20930"/>
<evidence type="ECO:0000313" key="3">
    <source>
        <dbReference type="EMBL" id="KNB13804.1"/>
    </source>
</evidence>
<protein>
    <recommendedName>
        <fullName evidence="2">Chromo domain-containing protein</fullName>
    </recommendedName>
</protein>
<evidence type="ECO:0000313" key="4">
    <source>
        <dbReference type="Proteomes" id="UP000009097"/>
    </source>
</evidence>
<gene>
    <name evidence="3" type="ORF">FOXG_20930</name>
</gene>
<dbReference type="RefSeq" id="XP_018251849.1">
    <property type="nucleotide sequence ID" value="XM_018401256.1"/>
</dbReference>
<dbReference type="EMBL" id="DS231713">
    <property type="protein sequence ID" value="KNB13804.1"/>
    <property type="molecule type" value="Genomic_DNA"/>
</dbReference>
<dbReference type="InterPro" id="IPR000953">
    <property type="entry name" value="Chromo/chromo_shadow_dom"/>
</dbReference>
<dbReference type="GeneID" id="28961636"/>
<dbReference type="GO" id="GO:0006338">
    <property type="term" value="P:chromatin remodeling"/>
    <property type="evidence" value="ECO:0007669"/>
    <property type="project" value="UniProtKB-ARBA"/>
</dbReference>
<comment type="subunit">
    <text evidence="1">Component of the NuA4 histone acetyltransferase complex.</text>
</comment>
<name>A0A0J9VS45_FUSO4</name>
<evidence type="ECO:0000256" key="1">
    <source>
        <dbReference type="ARBA" id="ARBA00011353"/>
    </source>
</evidence>
<evidence type="ECO:0000259" key="2">
    <source>
        <dbReference type="PROSITE" id="PS50013"/>
    </source>
</evidence>
<reference evidence="3" key="1">
    <citation type="submission" date="2007-04" db="EMBL/GenBank/DDBJ databases">
        <authorList>
            <consortium name="The Broad Institute Genome Sequencing Platform"/>
            <person name="Birren B."/>
            <person name="Lander E."/>
            <person name="Galagan J."/>
            <person name="Nusbaum C."/>
            <person name="Devon K."/>
            <person name="Ma L.-J."/>
            <person name="Jaffe D."/>
            <person name="Butler J."/>
            <person name="Alvarez P."/>
            <person name="Gnerre S."/>
            <person name="Grabherr M."/>
            <person name="Kleber M."/>
            <person name="Mauceli E."/>
            <person name="Brockman W."/>
            <person name="MacCallum I.A."/>
            <person name="Young S."/>
            <person name="LaButti K."/>
            <person name="DeCaprio D."/>
            <person name="Crawford M."/>
            <person name="Koehrsen M."/>
            <person name="Engels R."/>
            <person name="Montgomery P."/>
            <person name="Pearson M."/>
            <person name="Howarth C."/>
            <person name="Larson L."/>
            <person name="White J."/>
            <person name="O'Leary S."/>
            <person name="Kodira C."/>
            <person name="Zeng Q."/>
            <person name="Yandava C."/>
            <person name="Alvarado L."/>
            <person name="Kistler C."/>
            <person name="Shim W.-B."/>
            <person name="Kang S."/>
            <person name="Woloshuk C."/>
        </authorList>
    </citation>
    <scope>NUCLEOTIDE SEQUENCE</scope>
    <source>
        <strain evidence="3">4287</strain>
    </source>
</reference>
<dbReference type="SUPFAM" id="SSF54160">
    <property type="entry name" value="Chromo domain-like"/>
    <property type="match status" value="1"/>
</dbReference>
<dbReference type="InterPro" id="IPR016197">
    <property type="entry name" value="Chromo-like_dom_sf"/>
</dbReference>
<dbReference type="OrthoDB" id="5235533at2759"/>
<feature type="domain" description="Chromo" evidence="2">
    <location>
        <begin position="90"/>
        <end position="139"/>
    </location>
</feature>
<sequence>MLNLARLECPGRGRLIQTPWSANVIIKKILVLTQVGGRILYGILAETQDKNSWDWLHIESLLWAFEDGVDLRMLHYTSRPSLLYDGDPNLEIEDILGHYEMKDGQCFFAVKWKEFTFPTWETELEMADFSNEITTYFHR</sequence>
<proteinExistence type="predicted"/>
<dbReference type="PROSITE" id="PS50013">
    <property type="entry name" value="CHROMO_2"/>
    <property type="match status" value="1"/>
</dbReference>
<dbReference type="AlphaFoldDB" id="A0A0J9VS45"/>